<keyword evidence="5 7" id="KW-1133">Transmembrane helix</keyword>
<protein>
    <submittedName>
        <fullName evidence="10">HlyB/MsbA family ABC transporter</fullName>
    </submittedName>
</protein>
<feature type="domain" description="ABC transporter" evidence="8">
    <location>
        <begin position="350"/>
        <end position="582"/>
    </location>
</feature>
<dbReference type="RefSeq" id="WP_220205815.1">
    <property type="nucleotide sequence ID" value="NZ_BNJK01000001.1"/>
</dbReference>
<dbReference type="InterPro" id="IPR039421">
    <property type="entry name" value="Type_1_exporter"/>
</dbReference>
<dbReference type="GO" id="GO:0005524">
    <property type="term" value="F:ATP binding"/>
    <property type="evidence" value="ECO:0007669"/>
    <property type="project" value="UniProtKB-KW"/>
</dbReference>
<gene>
    <name evidence="10" type="ORF">KSF_051630</name>
</gene>
<organism evidence="10 11">
    <name type="scientific">Reticulibacter mediterranei</name>
    <dbReference type="NCBI Taxonomy" id="2778369"/>
    <lineage>
        <taxon>Bacteria</taxon>
        <taxon>Bacillati</taxon>
        <taxon>Chloroflexota</taxon>
        <taxon>Ktedonobacteria</taxon>
        <taxon>Ktedonobacterales</taxon>
        <taxon>Reticulibacteraceae</taxon>
        <taxon>Reticulibacter</taxon>
    </lineage>
</organism>
<dbReference type="Proteomes" id="UP000597444">
    <property type="component" value="Unassembled WGS sequence"/>
</dbReference>
<dbReference type="EMBL" id="BNJK01000001">
    <property type="protein sequence ID" value="GHO95115.1"/>
    <property type="molecule type" value="Genomic_DNA"/>
</dbReference>
<evidence type="ECO:0000259" key="8">
    <source>
        <dbReference type="PROSITE" id="PS50893"/>
    </source>
</evidence>
<feature type="transmembrane region" description="Helical" evidence="7">
    <location>
        <begin position="129"/>
        <end position="151"/>
    </location>
</feature>
<dbReference type="InterPro" id="IPR003439">
    <property type="entry name" value="ABC_transporter-like_ATP-bd"/>
</dbReference>
<evidence type="ECO:0000256" key="1">
    <source>
        <dbReference type="ARBA" id="ARBA00004651"/>
    </source>
</evidence>
<evidence type="ECO:0000259" key="9">
    <source>
        <dbReference type="PROSITE" id="PS50929"/>
    </source>
</evidence>
<keyword evidence="11" id="KW-1185">Reference proteome</keyword>
<evidence type="ECO:0000256" key="7">
    <source>
        <dbReference type="SAM" id="Phobius"/>
    </source>
</evidence>
<feature type="transmembrane region" description="Helical" evidence="7">
    <location>
        <begin position="16"/>
        <end position="36"/>
    </location>
</feature>
<dbReference type="GO" id="GO:0140359">
    <property type="term" value="F:ABC-type transporter activity"/>
    <property type="evidence" value="ECO:0007669"/>
    <property type="project" value="InterPro"/>
</dbReference>
<name>A0A8J3IQP3_9CHLR</name>
<sequence>MKGWQFFWGLIRFRPWLYFLNCFSIIMLMLFDMILGFVARDFFDRLSAGPQADIPFWWLAALVLGSALGRIVFLYGCQLTNAPFMFTNSALLQKNIFTRILELPGARALPASSGEAISRLRDDVDDNSTFLMGFNDLIAFMVFASFAFVVMFTINSWITLAVFVPLLLVTAVVNTVGQRIRRRRRESREAMGDVTGFLGELFGAVQAIQVASAEERIIEHFRRLNNVRLEKTVRDRLLDQVLQAFFANTVSVGTGVILLLAGQSMHAGTFTLGDFSLFVYYLGWLTEFTAHFGKILTGYKQAEVSVERLLTLLRGAPSKSLVEHGPVYTKGALPEVPALLLQDDDALSQLDATDLTYHYPDTGRGIEEIDLHIRRGTLTVITGRIGSGKTTLLQTLLGLLPKERGEITWNGRVVDDPATFFVPPHSAYTAQVPRLFSDTLHDNILLGLPKNEQNLNAALQLAVLETDIAEMEQGLETVVGPKGVRLSGGQIQRAAAARMFVRPAALFVVDDLSSALDVETEALLWQRIFAQSDTTVLAVSHRRAALRQADHILVLKDGKVEAQGTLDELLLTSAEMQRLWHGDIDSNADDRQDEEIQTLLPEFDI</sequence>
<dbReference type="GO" id="GO:0005886">
    <property type="term" value="C:plasma membrane"/>
    <property type="evidence" value="ECO:0007669"/>
    <property type="project" value="UniProtKB-SubCell"/>
</dbReference>
<feature type="domain" description="ABC transmembrane type-1" evidence="9">
    <location>
        <begin position="19"/>
        <end position="301"/>
    </location>
</feature>
<evidence type="ECO:0000256" key="5">
    <source>
        <dbReference type="ARBA" id="ARBA00022989"/>
    </source>
</evidence>
<dbReference type="InterPro" id="IPR036640">
    <property type="entry name" value="ABC1_TM_sf"/>
</dbReference>
<evidence type="ECO:0000256" key="3">
    <source>
        <dbReference type="ARBA" id="ARBA00022741"/>
    </source>
</evidence>
<dbReference type="AlphaFoldDB" id="A0A8J3IQP3"/>
<dbReference type="InterPro" id="IPR011527">
    <property type="entry name" value="ABC1_TM_dom"/>
</dbReference>
<dbReference type="Gene3D" id="3.40.50.300">
    <property type="entry name" value="P-loop containing nucleotide triphosphate hydrolases"/>
    <property type="match status" value="1"/>
</dbReference>
<dbReference type="Pfam" id="PF00664">
    <property type="entry name" value="ABC_membrane"/>
    <property type="match status" value="1"/>
</dbReference>
<keyword evidence="3" id="KW-0547">Nucleotide-binding</keyword>
<reference evidence="10" key="1">
    <citation type="submission" date="2020-10" db="EMBL/GenBank/DDBJ databases">
        <title>Taxonomic study of unclassified bacteria belonging to the class Ktedonobacteria.</title>
        <authorList>
            <person name="Yabe S."/>
            <person name="Wang C.M."/>
            <person name="Zheng Y."/>
            <person name="Sakai Y."/>
            <person name="Cavaletti L."/>
            <person name="Monciardini P."/>
            <person name="Donadio S."/>
        </authorList>
    </citation>
    <scope>NUCLEOTIDE SEQUENCE</scope>
    <source>
        <strain evidence="10">ID150040</strain>
    </source>
</reference>
<dbReference type="PROSITE" id="PS50929">
    <property type="entry name" value="ABC_TM1F"/>
    <property type="match status" value="1"/>
</dbReference>
<evidence type="ECO:0000256" key="6">
    <source>
        <dbReference type="ARBA" id="ARBA00023136"/>
    </source>
</evidence>
<dbReference type="PANTHER" id="PTHR24221:SF423">
    <property type="entry name" value="ABC TRANSPORTER"/>
    <property type="match status" value="1"/>
</dbReference>
<dbReference type="InterPro" id="IPR027417">
    <property type="entry name" value="P-loop_NTPase"/>
</dbReference>
<evidence type="ECO:0000256" key="4">
    <source>
        <dbReference type="ARBA" id="ARBA00022840"/>
    </source>
</evidence>
<dbReference type="SUPFAM" id="SSF52540">
    <property type="entry name" value="P-loop containing nucleoside triphosphate hydrolases"/>
    <property type="match status" value="1"/>
</dbReference>
<feature type="transmembrane region" description="Helical" evidence="7">
    <location>
        <begin position="56"/>
        <end position="77"/>
    </location>
</feature>
<proteinExistence type="predicted"/>
<comment type="subcellular location">
    <subcellularLocation>
        <location evidence="1">Cell membrane</location>
        <topology evidence="1">Multi-pass membrane protein</topology>
    </subcellularLocation>
</comment>
<comment type="caution">
    <text evidence="10">The sequence shown here is derived from an EMBL/GenBank/DDBJ whole genome shotgun (WGS) entry which is preliminary data.</text>
</comment>
<feature type="transmembrane region" description="Helical" evidence="7">
    <location>
        <begin position="157"/>
        <end position="177"/>
    </location>
</feature>
<keyword evidence="6 7" id="KW-0472">Membrane</keyword>
<dbReference type="SMART" id="SM00382">
    <property type="entry name" value="AAA"/>
    <property type="match status" value="1"/>
</dbReference>
<evidence type="ECO:0000313" key="10">
    <source>
        <dbReference type="EMBL" id="GHO95115.1"/>
    </source>
</evidence>
<dbReference type="SUPFAM" id="SSF90123">
    <property type="entry name" value="ABC transporter transmembrane region"/>
    <property type="match status" value="1"/>
</dbReference>
<feature type="transmembrane region" description="Helical" evidence="7">
    <location>
        <begin position="241"/>
        <end position="261"/>
    </location>
</feature>
<dbReference type="GO" id="GO:0016887">
    <property type="term" value="F:ATP hydrolysis activity"/>
    <property type="evidence" value="ECO:0007669"/>
    <property type="project" value="InterPro"/>
</dbReference>
<dbReference type="PANTHER" id="PTHR24221">
    <property type="entry name" value="ATP-BINDING CASSETTE SUB-FAMILY B"/>
    <property type="match status" value="1"/>
</dbReference>
<evidence type="ECO:0000256" key="2">
    <source>
        <dbReference type="ARBA" id="ARBA00022692"/>
    </source>
</evidence>
<dbReference type="Gene3D" id="1.20.1560.10">
    <property type="entry name" value="ABC transporter type 1, transmembrane domain"/>
    <property type="match status" value="1"/>
</dbReference>
<dbReference type="PROSITE" id="PS50893">
    <property type="entry name" value="ABC_TRANSPORTER_2"/>
    <property type="match status" value="1"/>
</dbReference>
<dbReference type="InterPro" id="IPR003593">
    <property type="entry name" value="AAA+_ATPase"/>
</dbReference>
<dbReference type="CDD" id="cd07346">
    <property type="entry name" value="ABC_6TM_exporters"/>
    <property type="match status" value="1"/>
</dbReference>
<evidence type="ECO:0000313" key="11">
    <source>
        <dbReference type="Proteomes" id="UP000597444"/>
    </source>
</evidence>
<keyword evidence="4" id="KW-0067">ATP-binding</keyword>
<keyword evidence="2 7" id="KW-0812">Transmembrane</keyword>
<accession>A0A8J3IQP3</accession>
<dbReference type="Pfam" id="PF00005">
    <property type="entry name" value="ABC_tran"/>
    <property type="match status" value="1"/>
</dbReference>